<protein>
    <submittedName>
        <fullName evidence="2">Uncharacterized protein</fullName>
    </submittedName>
</protein>
<gene>
    <name evidence="2" type="ORF">GPM918_LOCUS28871</name>
    <name evidence="1" type="ORF">OVA965_LOCUS17467</name>
    <name evidence="4" type="ORF">SRO942_LOCUS29407</name>
    <name evidence="3" type="ORF">TMI583_LOCUS17478</name>
</gene>
<dbReference type="Proteomes" id="UP000663829">
    <property type="component" value="Unassembled WGS sequence"/>
</dbReference>
<dbReference type="Proteomes" id="UP000682733">
    <property type="component" value="Unassembled WGS sequence"/>
</dbReference>
<dbReference type="EMBL" id="CAJNOQ010012804">
    <property type="protein sequence ID" value="CAF1308306.1"/>
    <property type="molecule type" value="Genomic_DNA"/>
</dbReference>
<evidence type="ECO:0000313" key="2">
    <source>
        <dbReference type="EMBL" id="CAF1308306.1"/>
    </source>
</evidence>
<proteinExistence type="predicted"/>
<keyword evidence="5" id="KW-1185">Reference proteome</keyword>
<comment type="caution">
    <text evidence="2">The sequence shown here is derived from an EMBL/GenBank/DDBJ whole genome shotgun (WGS) entry which is preliminary data.</text>
</comment>
<organism evidence="2 5">
    <name type="scientific">Didymodactylos carnosus</name>
    <dbReference type="NCBI Taxonomy" id="1234261"/>
    <lineage>
        <taxon>Eukaryota</taxon>
        <taxon>Metazoa</taxon>
        <taxon>Spiralia</taxon>
        <taxon>Gnathifera</taxon>
        <taxon>Rotifera</taxon>
        <taxon>Eurotatoria</taxon>
        <taxon>Bdelloidea</taxon>
        <taxon>Philodinida</taxon>
        <taxon>Philodinidae</taxon>
        <taxon>Didymodactylos</taxon>
    </lineage>
</organism>
<name>A0A815EBT2_9BILA</name>
<evidence type="ECO:0000313" key="5">
    <source>
        <dbReference type="Proteomes" id="UP000663829"/>
    </source>
</evidence>
<evidence type="ECO:0000313" key="4">
    <source>
        <dbReference type="EMBL" id="CAF4143518.1"/>
    </source>
</evidence>
<dbReference type="Proteomes" id="UP000677228">
    <property type="component" value="Unassembled WGS sequence"/>
</dbReference>
<evidence type="ECO:0000313" key="3">
    <source>
        <dbReference type="EMBL" id="CAF3827519.1"/>
    </source>
</evidence>
<dbReference type="EMBL" id="CAJNOK010008380">
    <property type="protein sequence ID" value="CAF1062077.1"/>
    <property type="molecule type" value="Genomic_DNA"/>
</dbReference>
<dbReference type="AlphaFoldDB" id="A0A815EBT2"/>
<dbReference type="EMBL" id="CAJOBA010008395">
    <property type="protein sequence ID" value="CAF3827519.1"/>
    <property type="molecule type" value="Genomic_DNA"/>
</dbReference>
<dbReference type="EMBL" id="CAJOBC010041042">
    <property type="protein sequence ID" value="CAF4143518.1"/>
    <property type="molecule type" value="Genomic_DNA"/>
</dbReference>
<dbReference type="Proteomes" id="UP000681722">
    <property type="component" value="Unassembled WGS sequence"/>
</dbReference>
<accession>A0A815EBT2</accession>
<reference evidence="2" key="1">
    <citation type="submission" date="2021-02" db="EMBL/GenBank/DDBJ databases">
        <authorList>
            <person name="Nowell W R."/>
        </authorList>
    </citation>
    <scope>NUCLEOTIDE SEQUENCE</scope>
</reference>
<evidence type="ECO:0000313" key="1">
    <source>
        <dbReference type="EMBL" id="CAF1062077.1"/>
    </source>
</evidence>
<sequence length="68" mass="7942">MSFSGILQNHFVYEILNKALRSYDIDTIISFRSFIKGLSQHLTVLYQRKYQGKKKDVLTVYRGQALSI</sequence>